<dbReference type="Proteomes" id="UP000076603">
    <property type="component" value="Unassembled WGS sequence"/>
</dbReference>
<proteinExistence type="predicted"/>
<organism evidence="1 2">
    <name type="scientific">Clostridium magnum DSM 2767</name>
    <dbReference type="NCBI Taxonomy" id="1121326"/>
    <lineage>
        <taxon>Bacteria</taxon>
        <taxon>Bacillati</taxon>
        <taxon>Bacillota</taxon>
        <taxon>Clostridia</taxon>
        <taxon>Eubacteriales</taxon>
        <taxon>Clostridiaceae</taxon>
        <taxon>Clostridium</taxon>
    </lineage>
</organism>
<evidence type="ECO:0008006" key="3">
    <source>
        <dbReference type="Google" id="ProtNLM"/>
    </source>
</evidence>
<reference evidence="1 2" key="1">
    <citation type="submission" date="2016-04" db="EMBL/GenBank/DDBJ databases">
        <title>Genome sequence of Clostridium magnum DSM 2767.</title>
        <authorList>
            <person name="Poehlein A."/>
            <person name="Uhlig R."/>
            <person name="Fischer R."/>
            <person name="Bahl H."/>
            <person name="Daniel R."/>
        </authorList>
    </citation>
    <scope>NUCLEOTIDE SEQUENCE [LARGE SCALE GENOMIC DNA]</scope>
    <source>
        <strain evidence="1 2">DSM 2767</strain>
    </source>
</reference>
<dbReference type="STRING" id="1121326.CLMAG_25570"/>
<dbReference type="PATRIC" id="fig|1121326.3.peg.2562"/>
<protein>
    <recommendedName>
        <fullName evidence="3">Transposase DDE domain protein</fullName>
    </recommendedName>
</protein>
<evidence type="ECO:0000313" key="1">
    <source>
        <dbReference type="EMBL" id="KZL92743.1"/>
    </source>
</evidence>
<dbReference type="OrthoDB" id="5751230at2"/>
<dbReference type="AlphaFoldDB" id="A0A162TJZ7"/>
<dbReference type="EMBL" id="LWAE01000002">
    <property type="protein sequence ID" value="KZL92743.1"/>
    <property type="molecule type" value="Genomic_DNA"/>
</dbReference>
<accession>A0A162TJZ7</accession>
<sequence length="503" mass="58025">MLGSWRSHSNYQNFLLSNIKGFYKLNPTIVEYYSSSIEKLYNLDFDVIKPLISETYSLTGKPSNQQPELFRSFILMSDLGFHSLPKWLRHLRAHDILCSIVGVSKSDVPGLGTHYDFISRFWGVSPETEKSARNSLHPFVSKPRKKLGKNEKLPPKHPGVIKNLVEQALKGRTIETRPEKLFQQIFAKLAVEPSVKLGLLGDTKKLDISGDGTCIETGGSSLGTKTCDCIKKGIYNCKCNRRFSDPDARRGWDSYHEKWYYGHCLYFLSVYNPKLKKDLPIYFRMVQAQRYDGVTAIFTLSEVKKMYPLFNFDKFIADAAHDNYPTYKLLNKWNIKAVISLNPKGKGKNKYEPPIGYTKDGAPICKCNQPMIYDWYDKDRSRIKYRCPLVKGKISNCTHREVCSPSAYGRVIYVKPSDDLRLFTPIPRNTDLWKQIMKKRTSSERVNKRLLEDYNMEEAHCRGKKRWSWWTLIHSINIHLDAQLSISKTNILDILESAANKVS</sequence>
<keyword evidence="2" id="KW-1185">Reference proteome</keyword>
<gene>
    <name evidence="1" type="ORF">CLMAG_25570</name>
</gene>
<evidence type="ECO:0000313" key="2">
    <source>
        <dbReference type="Proteomes" id="UP000076603"/>
    </source>
</evidence>
<name>A0A162TJZ7_9CLOT</name>
<comment type="caution">
    <text evidence="1">The sequence shown here is derived from an EMBL/GenBank/DDBJ whole genome shotgun (WGS) entry which is preliminary data.</text>
</comment>